<dbReference type="EMBL" id="SEYY01024766">
    <property type="protein sequence ID" value="KAB7493915.1"/>
    <property type="molecule type" value="Genomic_DNA"/>
</dbReference>
<evidence type="ECO:0000256" key="5">
    <source>
        <dbReference type="ARBA" id="ARBA00022475"/>
    </source>
</evidence>
<protein>
    <recommendedName>
        <fullName evidence="9">Riboflavin transporter</fullName>
    </recommendedName>
</protein>
<dbReference type="OrthoDB" id="9995836at2759"/>
<proteinExistence type="inferred from homology"/>
<dbReference type="Proteomes" id="UP000326759">
    <property type="component" value="Unassembled WGS sequence"/>
</dbReference>
<evidence type="ECO:0000256" key="2">
    <source>
        <dbReference type="ARBA" id="ARBA00004651"/>
    </source>
</evidence>
<evidence type="ECO:0000256" key="9">
    <source>
        <dbReference type="RuleBase" id="RU368035"/>
    </source>
</evidence>
<accession>A0A5N5SIK1</accession>
<evidence type="ECO:0000256" key="4">
    <source>
        <dbReference type="ARBA" id="ARBA00022448"/>
    </source>
</evidence>
<gene>
    <name evidence="10" type="ORF">Anas_00936</name>
</gene>
<evidence type="ECO:0000256" key="1">
    <source>
        <dbReference type="ARBA" id="ARBA00000215"/>
    </source>
</evidence>
<keyword evidence="6 9" id="KW-0812">Transmembrane</keyword>
<keyword evidence="4 9" id="KW-0813">Transport</keyword>
<feature type="transmembrane region" description="Helical" evidence="9">
    <location>
        <begin position="24"/>
        <end position="46"/>
    </location>
</feature>
<dbReference type="GO" id="GO:0032217">
    <property type="term" value="F:riboflavin transmembrane transporter activity"/>
    <property type="evidence" value="ECO:0007669"/>
    <property type="project" value="UniProtKB-UniRule"/>
</dbReference>
<reference evidence="10 11" key="1">
    <citation type="journal article" date="2019" name="PLoS Biol.">
        <title>Sex chromosomes control vertical transmission of feminizing Wolbachia symbionts in an isopod.</title>
        <authorList>
            <person name="Becking T."/>
            <person name="Chebbi M.A."/>
            <person name="Giraud I."/>
            <person name="Moumen B."/>
            <person name="Laverre T."/>
            <person name="Caubet Y."/>
            <person name="Peccoud J."/>
            <person name="Gilbert C."/>
            <person name="Cordaux R."/>
        </authorList>
    </citation>
    <scope>NUCLEOTIDE SEQUENCE [LARGE SCALE GENOMIC DNA]</scope>
    <source>
        <strain evidence="10">ANa2</strain>
        <tissue evidence="10">Whole body excluding digestive tract and cuticle</tissue>
    </source>
</reference>
<dbReference type="PANTHER" id="PTHR12929">
    <property type="entry name" value="SOLUTE CARRIER FAMILY 52"/>
    <property type="match status" value="1"/>
</dbReference>
<feature type="transmembrane region" description="Helical" evidence="9">
    <location>
        <begin position="316"/>
        <end position="338"/>
    </location>
</feature>
<evidence type="ECO:0000256" key="3">
    <source>
        <dbReference type="ARBA" id="ARBA00006366"/>
    </source>
</evidence>
<organism evidence="10 11">
    <name type="scientific">Armadillidium nasatum</name>
    <dbReference type="NCBI Taxonomy" id="96803"/>
    <lineage>
        <taxon>Eukaryota</taxon>
        <taxon>Metazoa</taxon>
        <taxon>Ecdysozoa</taxon>
        <taxon>Arthropoda</taxon>
        <taxon>Crustacea</taxon>
        <taxon>Multicrustacea</taxon>
        <taxon>Malacostraca</taxon>
        <taxon>Eumalacostraca</taxon>
        <taxon>Peracarida</taxon>
        <taxon>Isopoda</taxon>
        <taxon>Oniscidea</taxon>
        <taxon>Crinocheta</taxon>
        <taxon>Armadillidiidae</taxon>
        <taxon>Armadillidium</taxon>
    </lineage>
</organism>
<comment type="catalytic activity">
    <reaction evidence="1 9">
        <text>riboflavin(in) = riboflavin(out)</text>
        <dbReference type="Rhea" id="RHEA:35015"/>
        <dbReference type="ChEBI" id="CHEBI:57986"/>
    </reaction>
</comment>
<dbReference type="PANTHER" id="PTHR12929:SF10">
    <property type="entry name" value="RIBOFLAVIN TRANSPORTER"/>
    <property type="match status" value="1"/>
</dbReference>
<feature type="transmembrane region" description="Helical" evidence="9">
    <location>
        <begin position="283"/>
        <end position="304"/>
    </location>
</feature>
<evidence type="ECO:0000256" key="6">
    <source>
        <dbReference type="ARBA" id="ARBA00022692"/>
    </source>
</evidence>
<evidence type="ECO:0000313" key="10">
    <source>
        <dbReference type="EMBL" id="KAB7493915.1"/>
    </source>
</evidence>
<comment type="caution">
    <text evidence="10">The sequence shown here is derived from an EMBL/GenBank/DDBJ whole genome shotgun (WGS) entry which is preliminary data.</text>
</comment>
<sequence>MKVGIKISLREGYQWIGAMKSRNLLVDTFAVFFGVGAWVAINGLWVELPLLVEVLPEYWSLPSYLSIGRTVIQENLIANVGPIAYSLLRIFKPSVAPQPIIYIILVIGCVATLLLAIFWEKTTYVGGVEHSTALLILVFFIAIVDCTSSVLYIPYMAFWKAIYLPSYLVGEGLSGLLPALVSLMQGVGGNTECVNKTDENGTVILVPDELDPNFSVDVFFYVLFIMMILSSGAFVLLERLPSIQVERASEFESEATLSYDETNTKKYELNVAYPDAKMDTSTFTFLLVVQTWACLLSNGFMPSIQSYACGPYGNIAYHLAATLSSLASPLAALSTMFLKRSSPKVVGILSLFGTALASYIIVMAAMSPSPPLMGETWGSVLIVLAWIAFSGIITYVRVEIANLMRVDGATPLFWSGVVTQAGSAIGAGVAFVLVNVTDSFVSYEPCG</sequence>
<keyword evidence="11" id="KW-1185">Reference proteome</keyword>
<feature type="transmembrane region" description="Helical" evidence="9">
    <location>
        <begin position="218"/>
        <end position="237"/>
    </location>
</feature>
<feature type="transmembrane region" description="Helical" evidence="9">
    <location>
        <begin position="412"/>
        <end position="434"/>
    </location>
</feature>
<keyword evidence="5 9" id="KW-1003">Cell membrane</keyword>
<comment type="similarity">
    <text evidence="3 9">Belongs to the riboflavin transporter family.</text>
</comment>
<feature type="transmembrane region" description="Helical" evidence="9">
    <location>
        <begin position="131"/>
        <end position="155"/>
    </location>
</feature>
<evidence type="ECO:0000313" key="11">
    <source>
        <dbReference type="Proteomes" id="UP000326759"/>
    </source>
</evidence>
<dbReference type="GO" id="GO:0005886">
    <property type="term" value="C:plasma membrane"/>
    <property type="evidence" value="ECO:0007669"/>
    <property type="project" value="UniProtKB-SubCell"/>
</dbReference>
<feature type="transmembrane region" description="Helical" evidence="9">
    <location>
        <begin position="377"/>
        <end position="400"/>
    </location>
</feature>
<comment type="function">
    <text evidence="9">Plasma membrane transporter mediating the uptake by cells of the water soluble vitamin B2/riboflavin that plays a key role in biochemical oxidation-reduction reactions of the carbohydrate, lipid, and amino acid metabolism.</text>
</comment>
<dbReference type="AlphaFoldDB" id="A0A5N5SIK1"/>
<evidence type="ECO:0000256" key="8">
    <source>
        <dbReference type="ARBA" id="ARBA00023136"/>
    </source>
</evidence>
<keyword evidence="8 9" id="KW-0472">Membrane</keyword>
<evidence type="ECO:0000256" key="7">
    <source>
        <dbReference type="ARBA" id="ARBA00022989"/>
    </source>
</evidence>
<dbReference type="InterPro" id="IPR009357">
    <property type="entry name" value="Riboflavin_transptr"/>
</dbReference>
<feature type="transmembrane region" description="Helical" evidence="9">
    <location>
        <begin position="100"/>
        <end position="119"/>
    </location>
</feature>
<feature type="transmembrane region" description="Helical" evidence="9">
    <location>
        <begin position="345"/>
        <end position="365"/>
    </location>
</feature>
<comment type="subcellular location">
    <subcellularLocation>
        <location evidence="2 9">Cell membrane</location>
        <topology evidence="2 9">Multi-pass membrane protein</topology>
    </subcellularLocation>
</comment>
<name>A0A5N5SIK1_9CRUS</name>
<dbReference type="Pfam" id="PF06237">
    <property type="entry name" value="SLC52_ribofla_tr"/>
    <property type="match status" value="1"/>
</dbReference>
<keyword evidence="7 9" id="KW-1133">Transmembrane helix</keyword>